<keyword evidence="1" id="KW-0862">Zinc</keyword>
<keyword evidence="4" id="KW-1185">Reference proteome</keyword>
<dbReference type="InterPro" id="IPR013087">
    <property type="entry name" value="Znf_C2H2_type"/>
</dbReference>
<keyword evidence="1" id="KW-0863">Zinc-finger</keyword>
<dbReference type="OrthoDB" id="2387919at2759"/>
<dbReference type="Proteomes" id="UP000265703">
    <property type="component" value="Unassembled WGS sequence"/>
</dbReference>
<keyword evidence="1" id="KW-0479">Metal-binding</keyword>
<comment type="caution">
    <text evidence="3">The sequence shown here is derived from an EMBL/GenBank/DDBJ whole genome shotgun (WGS) entry which is preliminary data.</text>
</comment>
<evidence type="ECO:0000256" key="1">
    <source>
        <dbReference type="PROSITE-ProRule" id="PRU00042"/>
    </source>
</evidence>
<accession>A0A397TJH6</accession>
<proteinExistence type="predicted"/>
<dbReference type="GO" id="GO:0008270">
    <property type="term" value="F:zinc ion binding"/>
    <property type="evidence" value="ECO:0007669"/>
    <property type="project" value="UniProtKB-KW"/>
</dbReference>
<sequence length="199" mass="23055">MLSFKCTFCSRTFSNKTIYSQHVNICQLLLSSSEESNLITNVSNISLDNEGFSSEINKNEINNKNENFLSYNDQNYKNILEELEPEVNTNYSNQVYADLITLVIKHNLSNIMGNTIIKFFNKHSNLNQSPLSKSIQQEHKYMDNMNLSNFQFIEREKAYSEQNTGTWWKNTEKSLSQGSYLLSLILYLDATNIDILEKS</sequence>
<gene>
    <name evidence="3" type="ORF">C1645_815124</name>
</gene>
<reference evidence="3 4" key="1">
    <citation type="submission" date="2018-06" db="EMBL/GenBank/DDBJ databases">
        <title>Comparative genomics reveals the genomic features of Rhizophagus irregularis, R. cerebriforme, R. diaphanum and Gigaspora rosea, and their symbiotic lifestyle signature.</title>
        <authorList>
            <person name="Morin E."/>
            <person name="San Clemente H."/>
            <person name="Chen E.C.H."/>
            <person name="De La Providencia I."/>
            <person name="Hainaut M."/>
            <person name="Kuo A."/>
            <person name="Kohler A."/>
            <person name="Murat C."/>
            <person name="Tang N."/>
            <person name="Roy S."/>
            <person name="Loubradou J."/>
            <person name="Henrissat B."/>
            <person name="Grigoriev I.V."/>
            <person name="Corradi N."/>
            <person name="Roux C."/>
            <person name="Martin F.M."/>
        </authorList>
    </citation>
    <scope>NUCLEOTIDE SEQUENCE [LARGE SCALE GENOMIC DNA]</scope>
    <source>
        <strain evidence="3 4">DAOM 227022</strain>
    </source>
</reference>
<organism evidence="3 4">
    <name type="scientific">Glomus cerebriforme</name>
    <dbReference type="NCBI Taxonomy" id="658196"/>
    <lineage>
        <taxon>Eukaryota</taxon>
        <taxon>Fungi</taxon>
        <taxon>Fungi incertae sedis</taxon>
        <taxon>Mucoromycota</taxon>
        <taxon>Glomeromycotina</taxon>
        <taxon>Glomeromycetes</taxon>
        <taxon>Glomerales</taxon>
        <taxon>Glomeraceae</taxon>
        <taxon>Glomus</taxon>
    </lineage>
</organism>
<name>A0A397TJH6_9GLOM</name>
<evidence type="ECO:0000313" key="3">
    <source>
        <dbReference type="EMBL" id="RIA96607.1"/>
    </source>
</evidence>
<dbReference type="EMBL" id="QKYT01000042">
    <property type="protein sequence ID" value="RIA96607.1"/>
    <property type="molecule type" value="Genomic_DNA"/>
</dbReference>
<evidence type="ECO:0000313" key="4">
    <source>
        <dbReference type="Proteomes" id="UP000265703"/>
    </source>
</evidence>
<protein>
    <recommendedName>
        <fullName evidence="2">C2H2-type domain-containing protein</fullName>
    </recommendedName>
</protein>
<dbReference type="PROSITE" id="PS50157">
    <property type="entry name" value="ZINC_FINGER_C2H2_2"/>
    <property type="match status" value="1"/>
</dbReference>
<evidence type="ECO:0000259" key="2">
    <source>
        <dbReference type="PROSITE" id="PS50157"/>
    </source>
</evidence>
<dbReference type="AlphaFoldDB" id="A0A397TJH6"/>
<feature type="domain" description="C2H2-type" evidence="2">
    <location>
        <begin position="4"/>
        <end position="36"/>
    </location>
</feature>